<evidence type="ECO:0000313" key="6">
    <source>
        <dbReference type="EMBL" id="KAK3607673.1"/>
    </source>
</evidence>
<comment type="caution">
    <text evidence="2">Lacks conserved residue(s) required for the propagation of feature annotation.</text>
</comment>
<organism evidence="6 7">
    <name type="scientific">Potamilus streckersoni</name>
    <dbReference type="NCBI Taxonomy" id="2493646"/>
    <lineage>
        <taxon>Eukaryota</taxon>
        <taxon>Metazoa</taxon>
        <taxon>Spiralia</taxon>
        <taxon>Lophotrochozoa</taxon>
        <taxon>Mollusca</taxon>
        <taxon>Bivalvia</taxon>
        <taxon>Autobranchia</taxon>
        <taxon>Heteroconchia</taxon>
        <taxon>Palaeoheterodonta</taxon>
        <taxon>Unionida</taxon>
        <taxon>Unionoidea</taxon>
        <taxon>Unionidae</taxon>
        <taxon>Ambleminae</taxon>
        <taxon>Lampsilini</taxon>
        <taxon>Potamilus</taxon>
    </lineage>
</organism>
<reference evidence="6" key="1">
    <citation type="journal article" date="2021" name="Genome Biol. Evol.">
        <title>A High-Quality Reference Genome for a Parasitic Bivalve with Doubly Uniparental Inheritance (Bivalvia: Unionida).</title>
        <authorList>
            <person name="Smith C.H."/>
        </authorList>
    </citation>
    <scope>NUCLEOTIDE SEQUENCE</scope>
    <source>
        <strain evidence="6">CHS0354</strain>
    </source>
</reference>
<accession>A0AAE0TDD1</accession>
<proteinExistence type="predicted"/>
<evidence type="ECO:0000259" key="5">
    <source>
        <dbReference type="PROSITE" id="PS50923"/>
    </source>
</evidence>
<dbReference type="EMBL" id="JAEAOA010000671">
    <property type="protein sequence ID" value="KAK3607673.1"/>
    <property type="molecule type" value="Genomic_DNA"/>
</dbReference>
<dbReference type="InterPro" id="IPR000436">
    <property type="entry name" value="Sushi_SCR_CCP_dom"/>
</dbReference>
<dbReference type="CDD" id="cd00033">
    <property type="entry name" value="CCP"/>
    <property type="match status" value="1"/>
</dbReference>
<feature type="compositionally biased region" description="Polar residues" evidence="3">
    <location>
        <begin position="197"/>
        <end position="206"/>
    </location>
</feature>
<reference evidence="6" key="3">
    <citation type="submission" date="2023-05" db="EMBL/GenBank/DDBJ databases">
        <authorList>
            <person name="Smith C.H."/>
        </authorList>
    </citation>
    <scope>NUCLEOTIDE SEQUENCE</scope>
    <source>
        <strain evidence="6">CHS0354</strain>
        <tissue evidence="6">Mantle</tissue>
    </source>
</reference>
<feature type="transmembrane region" description="Helical" evidence="4">
    <location>
        <begin position="85"/>
        <end position="111"/>
    </location>
</feature>
<keyword evidence="2" id="KW-0768">Sushi</keyword>
<dbReference type="SMART" id="SM00032">
    <property type="entry name" value="CCP"/>
    <property type="match status" value="1"/>
</dbReference>
<dbReference type="InterPro" id="IPR035976">
    <property type="entry name" value="Sushi/SCR/CCP_sf"/>
</dbReference>
<dbReference type="Pfam" id="PF00084">
    <property type="entry name" value="Sushi"/>
    <property type="match status" value="1"/>
</dbReference>
<dbReference type="SUPFAM" id="SSF57535">
    <property type="entry name" value="Complement control module/SCR domain"/>
    <property type="match status" value="1"/>
</dbReference>
<gene>
    <name evidence="6" type="ORF">CHS0354_010661</name>
</gene>
<comment type="caution">
    <text evidence="6">The sequence shown here is derived from an EMBL/GenBank/DDBJ whole genome shotgun (WGS) entry which is preliminary data.</text>
</comment>
<evidence type="ECO:0000313" key="7">
    <source>
        <dbReference type="Proteomes" id="UP001195483"/>
    </source>
</evidence>
<sequence>MANENSVNVVRCDEILQPNNSDIFVHEGINGTWTYNTTVSISCIEGYILDGESHVRCKGTKMWTGSIGRCDKRADSVNSLESGSIAAASAGGGAGGVCVVVLGIVIGVILYRRKKRPQAKTTETAFDDIPSLSKKMIHDERGNNPNGIYGRVELTVDATPRLVHTEIPRLPPNNNLTKIVHVQQDLFVKDRRDLSKAENNTNNCDENFQRSK</sequence>
<evidence type="ECO:0000256" key="2">
    <source>
        <dbReference type="PROSITE-ProRule" id="PRU00302"/>
    </source>
</evidence>
<dbReference type="Gene3D" id="2.10.70.10">
    <property type="entry name" value="Complement Module, domain 1"/>
    <property type="match status" value="1"/>
</dbReference>
<keyword evidence="4" id="KW-0812">Transmembrane</keyword>
<dbReference type="Proteomes" id="UP001195483">
    <property type="component" value="Unassembled WGS sequence"/>
</dbReference>
<evidence type="ECO:0000256" key="3">
    <source>
        <dbReference type="SAM" id="MobiDB-lite"/>
    </source>
</evidence>
<evidence type="ECO:0000256" key="1">
    <source>
        <dbReference type="ARBA" id="ARBA00023157"/>
    </source>
</evidence>
<reference evidence="6" key="2">
    <citation type="journal article" date="2021" name="Genome Biol. Evol.">
        <title>Developing a high-quality reference genome for a parasitic bivalve with doubly uniparental inheritance (Bivalvia: Unionida).</title>
        <authorList>
            <person name="Smith C.H."/>
        </authorList>
    </citation>
    <scope>NUCLEOTIDE SEQUENCE</scope>
    <source>
        <strain evidence="6">CHS0354</strain>
        <tissue evidence="6">Mantle</tissue>
    </source>
</reference>
<feature type="region of interest" description="Disordered" evidence="3">
    <location>
        <begin position="193"/>
        <end position="212"/>
    </location>
</feature>
<keyword evidence="4" id="KW-1133">Transmembrane helix</keyword>
<dbReference type="AlphaFoldDB" id="A0AAE0TDD1"/>
<keyword evidence="7" id="KW-1185">Reference proteome</keyword>
<feature type="domain" description="Sushi" evidence="5">
    <location>
        <begin position="10"/>
        <end position="72"/>
    </location>
</feature>
<keyword evidence="1 2" id="KW-1015">Disulfide bond</keyword>
<evidence type="ECO:0000256" key="4">
    <source>
        <dbReference type="SAM" id="Phobius"/>
    </source>
</evidence>
<protein>
    <recommendedName>
        <fullName evidence="5">Sushi domain-containing protein</fullName>
    </recommendedName>
</protein>
<keyword evidence="4" id="KW-0472">Membrane</keyword>
<feature type="disulfide bond" evidence="2">
    <location>
        <begin position="43"/>
        <end position="70"/>
    </location>
</feature>
<name>A0AAE0TDD1_9BIVA</name>
<dbReference type="PROSITE" id="PS50923">
    <property type="entry name" value="SUSHI"/>
    <property type="match status" value="1"/>
</dbReference>